<dbReference type="AlphaFoldDB" id="A0A4U8Z1Q0"/>
<name>A0A4U8Z1Q0_METTU</name>
<organism evidence="1 2">
    <name type="scientific">Methylocella tundrae</name>
    <dbReference type="NCBI Taxonomy" id="227605"/>
    <lineage>
        <taxon>Bacteria</taxon>
        <taxon>Pseudomonadati</taxon>
        <taxon>Pseudomonadota</taxon>
        <taxon>Alphaproteobacteria</taxon>
        <taxon>Hyphomicrobiales</taxon>
        <taxon>Beijerinckiaceae</taxon>
        <taxon>Methylocella</taxon>
    </lineage>
</organism>
<evidence type="ECO:0000313" key="1">
    <source>
        <dbReference type="EMBL" id="VFU09184.1"/>
    </source>
</evidence>
<protein>
    <submittedName>
        <fullName evidence="1">Uncharacterized protein</fullName>
    </submittedName>
</protein>
<sequence>MPMTRMIEFFSKIAWRSHNEGLGAGLGWVEDTMLISYSAGARLGCGDGLDSGTA</sequence>
<proteinExistence type="predicted"/>
<dbReference type="KEGG" id="mtun:MTUNDRAET4_2291"/>
<dbReference type="Proteomes" id="UP000294360">
    <property type="component" value="Chromosome"/>
</dbReference>
<dbReference type="EMBL" id="LR536450">
    <property type="protein sequence ID" value="VFU09184.1"/>
    <property type="molecule type" value="Genomic_DNA"/>
</dbReference>
<gene>
    <name evidence="1" type="ORF">MTUNDRAET4_2291</name>
</gene>
<evidence type="ECO:0000313" key="2">
    <source>
        <dbReference type="Proteomes" id="UP000294360"/>
    </source>
</evidence>
<accession>A0A4U8Z1Q0</accession>
<reference evidence="1 2" key="1">
    <citation type="submission" date="2019-03" db="EMBL/GenBank/DDBJ databases">
        <authorList>
            <person name="Kox A.R. M."/>
        </authorList>
    </citation>
    <scope>NUCLEOTIDE SEQUENCE [LARGE SCALE GENOMIC DNA]</scope>
    <source>
        <strain evidence="1">MTUNDRAET4 annotated genome</strain>
    </source>
</reference>